<dbReference type="EMBL" id="UYRT01093078">
    <property type="protein sequence ID" value="VDN38636.1"/>
    <property type="molecule type" value="Genomic_DNA"/>
</dbReference>
<dbReference type="WBParaSite" id="GPUH_0002165601-mRNA-1">
    <property type="protein sequence ID" value="GPUH_0002165601-mRNA-1"/>
    <property type="gene ID" value="GPUH_0002165601"/>
</dbReference>
<feature type="region of interest" description="Disordered" evidence="1">
    <location>
        <begin position="54"/>
        <end position="77"/>
    </location>
</feature>
<evidence type="ECO:0000256" key="1">
    <source>
        <dbReference type="SAM" id="MobiDB-lite"/>
    </source>
</evidence>
<reference evidence="4" key="1">
    <citation type="submission" date="2016-06" db="UniProtKB">
        <authorList>
            <consortium name="WormBaseParasite"/>
        </authorList>
    </citation>
    <scope>IDENTIFICATION</scope>
</reference>
<evidence type="ECO:0000313" key="4">
    <source>
        <dbReference type="WBParaSite" id="GPUH_0002165601-mRNA-1"/>
    </source>
</evidence>
<organism evidence="4">
    <name type="scientific">Gongylonema pulchrum</name>
    <dbReference type="NCBI Taxonomy" id="637853"/>
    <lineage>
        <taxon>Eukaryota</taxon>
        <taxon>Metazoa</taxon>
        <taxon>Ecdysozoa</taxon>
        <taxon>Nematoda</taxon>
        <taxon>Chromadorea</taxon>
        <taxon>Rhabditida</taxon>
        <taxon>Spirurina</taxon>
        <taxon>Spiruromorpha</taxon>
        <taxon>Spiruroidea</taxon>
        <taxon>Gongylonematidae</taxon>
        <taxon>Gongylonema</taxon>
    </lineage>
</organism>
<protein>
    <submittedName>
        <fullName evidence="2 4">Uncharacterized protein</fullName>
    </submittedName>
</protein>
<accession>A0A183EKY8</accession>
<gene>
    <name evidence="2" type="ORF">GPUH_LOCUS21631</name>
</gene>
<proteinExistence type="predicted"/>
<evidence type="ECO:0000313" key="3">
    <source>
        <dbReference type="Proteomes" id="UP000271098"/>
    </source>
</evidence>
<keyword evidence="3" id="KW-1185">Reference proteome</keyword>
<name>A0A183EKY8_9BILA</name>
<reference evidence="2 3" key="2">
    <citation type="submission" date="2018-11" db="EMBL/GenBank/DDBJ databases">
        <authorList>
            <consortium name="Pathogen Informatics"/>
        </authorList>
    </citation>
    <scope>NUCLEOTIDE SEQUENCE [LARGE SCALE GENOMIC DNA]</scope>
</reference>
<evidence type="ECO:0000313" key="2">
    <source>
        <dbReference type="EMBL" id="VDN38636.1"/>
    </source>
</evidence>
<dbReference type="AlphaFoldDB" id="A0A183EKY8"/>
<dbReference type="Proteomes" id="UP000271098">
    <property type="component" value="Unassembled WGS sequence"/>
</dbReference>
<sequence length="77" mass="8640">MTTFPSDIAQKEPIPSDRVAVVLPQDNFMRYRDMNLRNRRNDSSKNGVARVADANEGTGTQRAVAGSRSWECRVGRD</sequence>